<sequence>MEQYSGTHRAFCVRAYYRNGNSIVTAQRLYRAEYRTRHAPSDDSIRKWIRMFENTGATVRIQNSGRPRSVRDEETIAEVEASVRQNPSLSIRKRSQALNIKKSSLHSILKKDLHLKAYKIQLVQELKDTDYANRLNFANEMLQRFNNILFSDEANFHLNGHVNKQNCRYWAVENPRRKHERPLHSPKVVVWAAMSAKGIIGPYFHEDQRGRAINVNSDRYCDMLRNFLVPELQEFAGFNSRTWFQQDGATCHTSNDSMEVVNELFPNKVISRRGNINWPPRSPDLSPLDYFAWGYLKSKVYQNNPTNLTQLKQNIRSEMAAYQQLCVNVLSPIFVPV</sequence>
<dbReference type="PANTHER" id="PTHR47326">
    <property type="entry name" value="TRANSPOSABLE ELEMENT TC3 TRANSPOSASE-LIKE PROTEIN"/>
    <property type="match status" value="1"/>
</dbReference>
<reference evidence="2 3" key="1">
    <citation type="journal article" date="2019" name="Commun. Biol.">
        <title>The bagworm genome reveals a unique fibroin gene that provides high tensile strength.</title>
        <authorList>
            <person name="Kono N."/>
            <person name="Nakamura H."/>
            <person name="Ohtoshi R."/>
            <person name="Tomita M."/>
            <person name="Numata K."/>
            <person name="Arakawa K."/>
        </authorList>
    </citation>
    <scope>NUCLEOTIDE SEQUENCE [LARGE SCALE GENOMIC DNA]</scope>
</reference>
<evidence type="ECO:0000259" key="1">
    <source>
        <dbReference type="Pfam" id="PF16087"/>
    </source>
</evidence>
<keyword evidence="3" id="KW-1185">Reference proteome</keyword>
<accession>A0A4C1W031</accession>
<evidence type="ECO:0000313" key="2">
    <source>
        <dbReference type="EMBL" id="GBP43425.1"/>
    </source>
</evidence>
<organism evidence="2 3">
    <name type="scientific">Eumeta variegata</name>
    <name type="common">Bagworm moth</name>
    <name type="synonym">Eumeta japonica</name>
    <dbReference type="NCBI Taxonomy" id="151549"/>
    <lineage>
        <taxon>Eukaryota</taxon>
        <taxon>Metazoa</taxon>
        <taxon>Ecdysozoa</taxon>
        <taxon>Arthropoda</taxon>
        <taxon>Hexapoda</taxon>
        <taxon>Insecta</taxon>
        <taxon>Pterygota</taxon>
        <taxon>Neoptera</taxon>
        <taxon>Endopterygota</taxon>
        <taxon>Lepidoptera</taxon>
        <taxon>Glossata</taxon>
        <taxon>Ditrysia</taxon>
        <taxon>Tineoidea</taxon>
        <taxon>Psychidae</taxon>
        <taxon>Oiketicinae</taxon>
        <taxon>Eumeta</taxon>
    </lineage>
</organism>
<feature type="domain" description="DUF4817" evidence="1">
    <location>
        <begin position="6"/>
        <end position="57"/>
    </location>
</feature>
<protein>
    <submittedName>
        <fullName evidence="2">Transposable element Tc3 transposase</fullName>
    </submittedName>
</protein>
<dbReference type="EMBL" id="BGZK01000435">
    <property type="protein sequence ID" value="GBP43425.1"/>
    <property type="molecule type" value="Genomic_DNA"/>
</dbReference>
<dbReference type="Proteomes" id="UP000299102">
    <property type="component" value="Unassembled WGS sequence"/>
</dbReference>
<dbReference type="OrthoDB" id="9971063at2759"/>
<dbReference type="Gene3D" id="3.30.420.10">
    <property type="entry name" value="Ribonuclease H-like superfamily/Ribonuclease H"/>
    <property type="match status" value="1"/>
</dbReference>
<evidence type="ECO:0000313" key="3">
    <source>
        <dbReference type="Proteomes" id="UP000299102"/>
    </source>
</evidence>
<dbReference type="InterPro" id="IPR036397">
    <property type="entry name" value="RNaseH_sf"/>
</dbReference>
<comment type="caution">
    <text evidence="2">The sequence shown here is derived from an EMBL/GenBank/DDBJ whole genome shotgun (WGS) entry which is preliminary data.</text>
</comment>
<gene>
    <name evidence="2" type="primary">tc3a</name>
    <name evidence="2" type="ORF">EVAR_33953_1</name>
</gene>
<dbReference type="GO" id="GO:0003676">
    <property type="term" value="F:nucleic acid binding"/>
    <property type="evidence" value="ECO:0007669"/>
    <property type="project" value="InterPro"/>
</dbReference>
<name>A0A4C1W031_EUMVA</name>
<dbReference type="PANTHER" id="PTHR47326:SF1">
    <property type="entry name" value="HTH PSQ-TYPE DOMAIN-CONTAINING PROTEIN"/>
    <property type="match status" value="1"/>
</dbReference>
<dbReference type="Pfam" id="PF16087">
    <property type="entry name" value="DUF4817"/>
    <property type="match status" value="1"/>
</dbReference>
<dbReference type="AlphaFoldDB" id="A0A4C1W031"/>
<proteinExistence type="predicted"/>
<dbReference type="InterPro" id="IPR032135">
    <property type="entry name" value="DUF4817"/>
</dbReference>